<dbReference type="RefSeq" id="WP_316779106.1">
    <property type="nucleotide sequence ID" value="NZ_JASMWN010000015.1"/>
</dbReference>
<dbReference type="EC" id="2.4.-.-" evidence="2"/>
<dbReference type="GO" id="GO:0016757">
    <property type="term" value="F:glycosyltransferase activity"/>
    <property type="evidence" value="ECO:0007669"/>
    <property type="project" value="UniProtKB-KW"/>
</dbReference>
<dbReference type="EMBL" id="JASMWN010000015">
    <property type="protein sequence ID" value="MDU9005546.1"/>
    <property type="molecule type" value="Genomic_DNA"/>
</dbReference>
<evidence type="ECO:0000259" key="1">
    <source>
        <dbReference type="Pfam" id="PF04577"/>
    </source>
</evidence>
<reference evidence="3" key="1">
    <citation type="submission" date="2023-05" db="EMBL/GenBank/DDBJ databases">
        <title>Sedimentitalea sp. nov. JM2-8.</title>
        <authorList>
            <person name="Huang J."/>
        </authorList>
    </citation>
    <scope>NUCLEOTIDE SEQUENCE [LARGE SCALE GENOMIC DNA]</scope>
    <source>
        <strain evidence="3">KHS03</strain>
    </source>
</reference>
<dbReference type="InterPro" id="IPR049625">
    <property type="entry name" value="Glyco_transf_61_cat"/>
</dbReference>
<sequence>MTGAPRHSPIRNASRVRPEATIQAHPEANWCSQYGVVGSTQKLLSQNLPKSVNISYSRQIFECEKLGLSFMPVASRVVQKVMGYQTLEECAARTVSIARPEVMPLAEAIYLQDELDRVTGTHDMAVSLEDELGQTVASHLENIETHAYLIRDAMVGNNRVSTWAGFKDLSMRHARCRPLRVTEELDAAALCSTWQGNDFFAHFLIDDAATYSLAEDFAEPFYSGADMPRSPHCLDYLSRFGSKYVERQHVRVRDLWLFRDYSLGPDKRRRLQSMAARAKAATPASEPSPGAFIRRGVTGQVRALENAAEIEAWCVAQGFVIVDPEHQSVDEICAALKGVPLVVGVEGSHLVHALFTMAEGGAIVCIQPADRFNVIFRHLSAALNLHWGFVVAEGTSEGFHLELDKLKATLQLVQERIANGGCM</sequence>
<gene>
    <name evidence="2" type="ORF">QO231_17060</name>
</gene>
<evidence type="ECO:0000313" key="3">
    <source>
        <dbReference type="Proteomes" id="UP001255416"/>
    </source>
</evidence>
<name>A0ABU3VHA6_9RHOB</name>
<dbReference type="Proteomes" id="UP001255416">
    <property type="component" value="Unassembled WGS sequence"/>
</dbReference>
<comment type="caution">
    <text evidence="2">The sequence shown here is derived from an EMBL/GenBank/DDBJ whole genome shotgun (WGS) entry which is preliminary data.</text>
</comment>
<keyword evidence="2" id="KW-0328">Glycosyltransferase</keyword>
<feature type="domain" description="Glycosyltransferase 61 catalytic" evidence="1">
    <location>
        <begin position="200"/>
        <end position="363"/>
    </location>
</feature>
<dbReference type="Pfam" id="PF04577">
    <property type="entry name" value="Glyco_transf_61"/>
    <property type="match status" value="1"/>
</dbReference>
<keyword evidence="2" id="KW-0808">Transferase</keyword>
<evidence type="ECO:0000313" key="2">
    <source>
        <dbReference type="EMBL" id="MDU9005546.1"/>
    </source>
</evidence>
<organism evidence="2 3">
    <name type="scientific">Sedimentitalea todarodis</name>
    <dbReference type="NCBI Taxonomy" id="1631240"/>
    <lineage>
        <taxon>Bacteria</taxon>
        <taxon>Pseudomonadati</taxon>
        <taxon>Pseudomonadota</taxon>
        <taxon>Alphaproteobacteria</taxon>
        <taxon>Rhodobacterales</taxon>
        <taxon>Paracoccaceae</taxon>
        <taxon>Sedimentitalea</taxon>
    </lineage>
</organism>
<accession>A0ABU3VHA6</accession>
<keyword evidence="3" id="KW-1185">Reference proteome</keyword>
<protein>
    <submittedName>
        <fullName evidence="2">Glycosyltransferase family 61 protein</fullName>
        <ecNumber evidence="2">2.4.-.-</ecNumber>
    </submittedName>
</protein>
<proteinExistence type="predicted"/>